<organism evidence="1 2">
    <name type="scientific">Panagrolaimus sp. ES5</name>
    <dbReference type="NCBI Taxonomy" id="591445"/>
    <lineage>
        <taxon>Eukaryota</taxon>
        <taxon>Metazoa</taxon>
        <taxon>Ecdysozoa</taxon>
        <taxon>Nematoda</taxon>
        <taxon>Chromadorea</taxon>
        <taxon>Rhabditida</taxon>
        <taxon>Tylenchina</taxon>
        <taxon>Panagrolaimomorpha</taxon>
        <taxon>Panagrolaimoidea</taxon>
        <taxon>Panagrolaimidae</taxon>
        <taxon>Panagrolaimus</taxon>
    </lineage>
</organism>
<dbReference type="Proteomes" id="UP000887579">
    <property type="component" value="Unplaced"/>
</dbReference>
<dbReference type="WBParaSite" id="ES5_v2.g19222.t1">
    <property type="protein sequence ID" value="ES5_v2.g19222.t1"/>
    <property type="gene ID" value="ES5_v2.g19222"/>
</dbReference>
<proteinExistence type="predicted"/>
<accession>A0AC34FPH5</accession>
<protein>
    <submittedName>
        <fullName evidence="2">Calnexin</fullName>
    </submittedName>
</protein>
<sequence length="629" mass="70209">MKFYLFLYLGLIVTTFITGLKATDVDDDEEGETSAANQYIPPTFIPPTLQEDEVNFLDWFPNLHGIGKKWLKSKAKKDGAEADLSMYNGEWFIGSPVNIVAENDYGLVVKTKARHHAIAATLREPFDFSGKPLIVQYEVKYEEGQECGGGYIKLLSAGAEKQISMFTDRTPYTIMFGPDKCGQSAKVHLIFKIKNPKNGTISEHHIKESGKNLVSYFEDKQTHLYTLKVTPENDFSVQVDNSQISSGNLLKDLIPPVEPEKEINDPSDVKPATWDEREFIVDPEATKPEDWDESQPKEIVDENAVIPSDWSEEEEPLIPDPKATQPDDWDTELDGQWEAKLIDNPACAGISGCGKWSAPMIPNPHYKGKWVAPKISNPEYKGKWQPKMIPNPNYYEPNPYKQLEKITAIGFELWTMSSGIIFDNILITDDENIAHRFAAETFTIKKDLEGKYTSAKNPSKGIWQSLIEATEDKPWLWAVYVIALLIPTILIAVLCFGRKTSPVAAATAHHKKTDERIDEDEEEEEIENIEPEAEHGGDGEEIEEEPVATYASVVEEGSSKSGRKSPAVTYASVVEDGSKSDAESQKSGKSGRSNKSTHKSPRASPKPHASPKVTAAPTAAPRQRRPRKE</sequence>
<reference evidence="2" key="1">
    <citation type="submission" date="2022-11" db="UniProtKB">
        <authorList>
            <consortium name="WormBaseParasite"/>
        </authorList>
    </citation>
    <scope>IDENTIFICATION</scope>
</reference>
<evidence type="ECO:0000313" key="2">
    <source>
        <dbReference type="WBParaSite" id="ES5_v2.g19222.t1"/>
    </source>
</evidence>
<name>A0AC34FPH5_9BILA</name>
<evidence type="ECO:0000313" key="1">
    <source>
        <dbReference type="Proteomes" id="UP000887579"/>
    </source>
</evidence>